<dbReference type="AlphaFoldDB" id="A0AAP5IDV3"/>
<dbReference type="EMBL" id="JAALHA020000027">
    <property type="protein sequence ID" value="MDR9899816.1"/>
    <property type="molecule type" value="Genomic_DNA"/>
</dbReference>
<dbReference type="Proteomes" id="UP000667802">
    <property type="component" value="Unassembled WGS sequence"/>
</dbReference>
<comment type="caution">
    <text evidence="1">The sequence shown here is derived from an EMBL/GenBank/DDBJ whole genome shotgun (WGS) entry which is preliminary data.</text>
</comment>
<name>A0AAP5IDV3_9CYAN</name>
<evidence type="ECO:0000313" key="2">
    <source>
        <dbReference type="Proteomes" id="UP000667802"/>
    </source>
</evidence>
<keyword evidence="2" id="KW-1185">Reference proteome</keyword>
<accession>A0AAP5IDV3</accession>
<proteinExistence type="predicted"/>
<sequence>MVLPQNLIAVVPRPSRTCVIDPTLVLSRYGVPLIKRLGQVMELWMVRELRHILENSAFYLQQPEVITPRGLTPEKTPEQQRHALEETLWSLKEWEKFRLQRDMAGLNLFWLGDTPEESLLPKHRNLDIFWHWEAIANTLNDQLNLLQTTDYLLPLAFRDTAALAASLESAFILTHQPHADFERNLPPEICQTLESWGISCQFLTSENSVVALERDYLHQLLIDTDTAKFLWAGAHLAVVHLIFPLRAEIHQQSQQLLTNRLSPNESVHAPESYDNSWINTKGFWYLI</sequence>
<evidence type="ECO:0000313" key="1">
    <source>
        <dbReference type="EMBL" id="MDR9899816.1"/>
    </source>
</evidence>
<protein>
    <submittedName>
        <fullName evidence="1">Uncharacterized protein</fullName>
    </submittedName>
</protein>
<reference evidence="2" key="1">
    <citation type="journal article" date="2021" name="Science">
        <title>Hunting the eagle killer: A cyanobacterial neurotoxin causes vacuolar myelinopathy.</title>
        <authorList>
            <person name="Breinlinger S."/>
            <person name="Phillips T.J."/>
            <person name="Haram B.N."/>
            <person name="Mares J."/>
            <person name="Martinez Yerena J.A."/>
            <person name="Hrouzek P."/>
            <person name="Sobotka R."/>
            <person name="Henderson W.M."/>
            <person name="Schmieder P."/>
            <person name="Williams S.M."/>
            <person name="Lauderdale J.D."/>
            <person name="Wilde H.D."/>
            <person name="Gerrin W."/>
            <person name="Kust A."/>
            <person name="Washington J.W."/>
            <person name="Wagner C."/>
            <person name="Geier B."/>
            <person name="Liebeke M."/>
            <person name="Enke H."/>
            <person name="Niedermeyer T.H.J."/>
            <person name="Wilde S.B."/>
        </authorList>
    </citation>
    <scope>NUCLEOTIDE SEQUENCE [LARGE SCALE GENOMIC DNA]</scope>
    <source>
        <strain evidence="2">Thurmond2011</strain>
    </source>
</reference>
<organism evidence="1 2">
    <name type="scientific">Aetokthonos hydrillicola Thurmond2011</name>
    <dbReference type="NCBI Taxonomy" id="2712845"/>
    <lineage>
        <taxon>Bacteria</taxon>
        <taxon>Bacillati</taxon>
        <taxon>Cyanobacteriota</taxon>
        <taxon>Cyanophyceae</taxon>
        <taxon>Nostocales</taxon>
        <taxon>Hapalosiphonaceae</taxon>
        <taxon>Aetokthonos</taxon>
    </lineage>
</organism>
<gene>
    <name evidence="1" type="ORF">G7B40_035450</name>
</gene>
<dbReference type="RefSeq" id="WP_208345063.1">
    <property type="nucleotide sequence ID" value="NZ_CAWQFN010000579.1"/>
</dbReference>